<evidence type="ECO:0000256" key="4">
    <source>
        <dbReference type="ARBA" id="ARBA00023002"/>
    </source>
</evidence>
<reference evidence="7" key="1">
    <citation type="submission" date="2022-03" db="EMBL/GenBank/DDBJ databases">
        <authorList>
            <person name="Woo C.Y."/>
        </authorList>
    </citation>
    <scope>NUCLEOTIDE SEQUENCE</scope>
    <source>
        <strain evidence="7">CYS-02</strain>
    </source>
</reference>
<comment type="similarity">
    <text evidence="5">Belongs to the nitroreductase family. HadB/RutE subfamily.</text>
</comment>
<dbReference type="AlphaFoldDB" id="A0A9X1VQS7"/>
<sequence>MPISDACLEQLFLNARTANGFLDKPVPTALLQQVYDIARMGPTSMNTQPTRYVFLATPESRARLLPALSPGNLDKTKIAPVTVIVATDTRFYEHMPQLWHRPGARENFEGNPALAAATATRNGTLGGAYFIIAARALGLDCGPMSGFDIAKVNAEFFPDGRWQANFLINLGYGDNSLLFDRNPRLAFEQACTVL</sequence>
<comment type="cofactor">
    <cofactor evidence="5">
        <name>FMN</name>
        <dbReference type="ChEBI" id="CHEBI:58210"/>
    </cofactor>
</comment>
<evidence type="ECO:0000313" key="8">
    <source>
        <dbReference type="Proteomes" id="UP001139447"/>
    </source>
</evidence>
<dbReference type="InterPro" id="IPR023936">
    <property type="entry name" value="RutE-like"/>
</dbReference>
<keyword evidence="2 5" id="KW-0288">FMN</keyword>
<dbReference type="SUPFAM" id="SSF55469">
    <property type="entry name" value="FMN-dependent nitroreductase-like"/>
    <property type="match status" value="1"/>
</dbReference>
<gene>
    <name evidence="7" type="ORF">MMF98_02650</name>
</gene>
<dbReference type="Pfam" id="PF00881">
    <property type="entry name" value="Nitroreductase"/>
    <property type="match status" value="1"/>
</dbReference>
<proteinExistence type="inferred from homology"/>
<comment type="caution">
    <text evidence="7">The sequence shown here is derived from an EMBL/GenBank/DDBJ whole genome shotgun (WGS) entry which is preliminary data.</text>
</comment>
<evidence type="ECO:0000256" key="2">
    <source>
        <dbReference type="ARBA" id="ARBA00022643"/>
    </source>
</evidence>
<keyword evidence="1 5" id="KW-0285">Flavoprotein</keyword>
<name>A0A9X1VQS7_9BURK</name>
<keyword evidence="5" id="KW-0520">NAD</keyword>
<dbReference type="Gene3D" id="3.40.109.10">
    <property type="entry name" value="NADH Oxidase"/>
    <property type="match status" value="1"/>
</dbReference>
<evidence type="ECO:0000256" key="5">
    <source>
        <dbReference type="HAMAP-Rule" id="MF_01204"/>
    </source>
</evidence>
<dbReference type="PANTHER" id="PTHR43543">
    <property type="entry name" value="MALONIC SEMIALDEHYDE REDUCTASE RUTE-RELATED"/>
    <property type="match status" value="1"/>
</dbReference>
<dbReference type="EC" id="1.-.-.-" evidence="5"/>
<evidence type="ECO:0000256" key="3">
    <source>
        <dbReference type="ARBA" id="ARBA00022857"/>
    </source>
</evidence>
<accession>A0A9X1VQS7</accession>
<protein>
    <recommendedName>
        <fullName evidence="5">Putative NADH dehydrogenase/NAD(P)H nitroreductase MMF98_02650</fullName>
        <ecNumber evidence="5">1.-.-.-</ecNumber>
    </recommendedName>
</protein>
<dbReference type="InterPro" id="IPR000415">
    <property type="entry name" value="Nitroreductase-like"/>
</dbReference>
<dbReference type="HAMAP" id="MF_01204">
    <property type="entry name" value="Oxidoreductase_RutE_HadB"/>
    <property type="match status" value="1"/>
</dbReference>
<dbReference type="PANTHER" id="PTHR43543:SF1">
    <property type="entry name" value="MALONIC SEMIALDEHYDE REDUCTASE RUTE-RELATED"/>
    <property type="match status" value="1"/>
</dbReference>
<keyword evidence="8" id="KW-1185">Reference proteome</keyword>
<dbReference type="InterPro" id="IPR050461">
    <property type="entry name" value="Nitroreductase_HadB/RutE"/>
</dbReference>
<dbReference type="EMBL" id="JALGBI010000001">
    <property type="protein sequence ID" value="MCJ0762101.1"/>
    <property type="molecule type" value="Genomic_DNA"/>
</dbReference>
<evidence type="ECO:0000259" key="6">
    <source>
        <dbReference type="Pfam" id="PF00881"/>
    </source>
</evidence>
<dbReference type="NCBIfam" id="NF003768">
    <property type="entry name" value="PRK05365.1"/>
    <property type="match status" value="1"/>
</dbReference>
<evidence type="ECO:0000256" key="1">
    <source>
        <dbReference type="ARBA" id="ARBA00022630"/>
    </source>
</evidence>
<evidence type="ECO:0000313" key="7">
    <source>
        <dbReference type="EMBL" id="MCJ0762101.1"/>
    </source>
</evidence>
<feature type="domain" description="Nitroreductase" evidence="6">
    <location>
        <begin position="19"/>
        <end position="172"/>
    </location>
</feature>
<dbReference type="GO" id="GO:0016491">
    <property type="term" value="F:oxidoreductase activity"/>
    <property type="evidence" value="ECO:0007669"/>
    <property type="project" value="UniProtKB-UniRule"/>
</dbReference>
<dbReference type="RefSeq" id="WP_243304046.1">
    <property type="nucleotide sequence ID" value="NZ_JALGBI010000001.1"/>
</dbReference>
<organism evidence="7 8">
    <name type="scientific">Variovorax terrae</name>
    <dbReference type="NCBI Taxonomy" id="2923278"/>
    <lineage>
        <taxon>Bacteria</taxon>
        <taxon>Pseudomonadati</taxon>
        <taxon>Pseudomonadota</taxon>
        <taxon>Betaproteobacteria</taxon>
        <taxon>Burkholderiales</taxon>
        <taxon>Comamonadaceae</taxon>
        <taxon>Variovorax</taxon>
    </lineage>
</organism>
<keyword evidence="3 5" id="KW-0521">NADP</keyword>
<dbReference type="CDD" id="cd02148">
    <property type="entry name" value="RutE-like"/>
    <property type="match status" value="1"/>
</dbReference>
<dbReference type="Proteomes" id="UP001139447">
    <property type="component" value="Unassembled WGS sequence"/>
</dbReference>
<keyword evidence="4 5" id="KW-0560">Oxidoreductase</keyword>
<dbReference type="InterPro" id="IPR029479">
    <property type="entry name" value="Nitroreductase"/>
</dbReference>